<keyword evidence="1" id="KW-0472">Membrane</keyword>
<comment type="caution">
    <text evidence="2">The sequence shown here is derived from an EMBL/GenBank/DDBJ whole genome shotgun (WGS) entry which is preliminary data.</text>
</comment>
<accession>A0A2P8HGY5</accession>
<reference evidence="2 3" key="1">
    <citation type="submission" date="2018-03" db="EMBL/GenBank/DDBJ databases">
        <title>Genomic Encyclopedia of Archaeal and Bacterial Type Strains, Phase II (KMG-II): from individual species to whole genera.</title>
        <authorList>
            <person name="Goeker M."/>
        </authorList>
    </citation>
    <scope>NUCLEOTIDE SEQUENCE [LARGE SCALE GENOMIC DNA]</scope>
    <source>
        <strain evidence="2 3">DSM 24859</strain>
    </source>
</reference>
<dbReference type="EMBL" id="PYAW01000004">
    <property type="protein sequence ID" value="PSL45450.1"/>
    <property type="molecule type" value="Genomic_DNA"/>
</dbReference>
<proteinExistence type="predicted"/>
<feature type="transmembrane region" description="Helical" evidence="1">
    <location>
        <begin position="6"/>
        <end position="25"/>
    </location>
</feature>
<keyword evidence="1" id="KW-0812">Transmembrane</keyword>
<evidence type="ECO:0000313" key="2">
    <source>
        <dbReference type="EMBL" id="PSL45450.1"/>
    </source>
</evidence>
<name>A0A2P8HGY5_CHINA</name>
<evidence type="ECO:0000313" key="3">
    <source>
        <dbReference type="Proteomes" id="UP000240971"/>
    </source>
</evidence>
<sequence>MKIIDLLTSTLDVSLPIVSMSFGMYGAMTDTKPKDGKLTPQGRIAITGIVLAGIFTLVIKVGGLYQKIEVQNQEKIQAAHIADSLRQRDSLEQAFKTRLDISLHRSATLIGHLSEQTDISINRMQGLAKEQQKLVTNSIRTIEPLQPLRICIRYTLNSELPEVKAYFDQLIAGKASLMSSPPSGTIVSSQLGHPAEPDRMEIRKIENPYFPKFVQLRNDYALHITGSPINLDQITTLQSFKIRLDPNKLLDHPELQDKINNFNADVDFRKKTVTIIYSTDVFASFADGPKSMFSIYDLAGHYLSVLGSFQKGYTLNDVSFYTGGRYWHLTRFAFASGNYKEHANATQTYRYYTRKITAIEIK</sequence>
<dbReference type="Proteomes" id="UP000240971">
    <property type="component" value="Unassembled WGS sequence"/>
</dbReference>
<dbReference type="RefSeq" id="WP_106529782.1">
    <property type="nucleotide sequence ID" value="NZ_PYAW01000004.1"/>
</dbReference>
<dbReference type="AlphaFoldDB" id="A0A2P8HGY5"/>
<feature type="transmembrane region" description="Helical" evidence="1">
    <location>
        <begin position="45"/>
        <end position="65"/>
    </location>
</feature>
<evidence type="ECO:0000256" key="1">
    <source>
        <dbReference type="SAM" id="Phobius"/>
    </source>
</evidence>
<keyword evidence="1" id="KW-1133">Transmembrane helix</keyword>
<gene>
    <name evidence="2" type="ORF">CLV51_104152</name>
</gene>
<protein>
    <submittedName>
        <fullName evidence="2">Uncharacterized protein</fullName>
    </submittedName>
</protein>
<dbReference type="OrthoDB" id="9818443at2"/>
<organism evidence="2 3">
    <name type="scientific">Chitinophaga niastensis</name>
    <dbReference type="NCBI Taxonomy" id="536980"/>
    <lineage>
        <taxon>Bacteria</taxon>
        <taxon>Pseudomonadati</taxon>
        <taxon>Bacteroidota</taxon>
        <taxon>Chitinophagia</taxon>
        <taxon>Chitinophagales</taxon>
        <taxon>Chitinophagaceae</taxon>
        <taxon>Chitinophaga</taxon>
    </lineage>
</organism>
<keyword evidence="3" id="KW-1185">Reference proteome</keyword>